<protein>
    <submittedName>
        <fullName evidence="1">Uncharacterized protein</fullName>
    </submittedName>
</protein>
<comment type="caution">
    <text evidence="1">The sequence shown here is derived from an EMBL/GenBank/DDBJ whole genome shotgun (WGS) entry which is preliminary data.</text>
</comment>
<sequence>MVFNKELSQAEVTALYNGTSGVEELQLVYPSVVTDDAVDVGWRYIAVTYEGQNDSAGTATDDVIIYVDGAAVSRMLFGYYIGWSQRLVCPACNRPLRPGRSYEELVFTDQPFYYIDLA</sequence>
<proteinExistence type="predicted"/>
<accession>X1DZ44</accession>
<gene>
    <name evidence="1" type="ORF">S01H4_57821</name>
</gene>
<evidence type="ECO:0000313" key="1">
    <source>
        <dbReference type="EMBL" id="GAH10189.1"/>
    </source>
</evidence>
<dbReference type="AlphaFoldDB" id="X1DZ44"/>
<organism evidence="1">
    <name type="scientific">marine sediment metagenome</name>
    <dbReference type="NCBI Taxonomy" id="412755"/>
    <lineage>
        <taxon>unclassified sequences</taxon>
        <taxon>metagenomes</taxon>
        <taxon>ecological metagenomes</taxon>
    </lineage>
</organism>
<reference evidence="1" key="1">
    <citation type="journal article" date="2014" name="Front. Microbiol.">
        <title>High frequency of phylogenetically diverse reductive dehalogenase-homologous genes in deep subseafloor sedimentary metagenomes.</title>
        <authorList>
            <person name="Kawai M."/>
            <person name="Futagami T."/>
            <person name="Toyoda A."/>
            <person name="Takaki Y."/>
            <person name="Nishi S."/>
            <person name="Hori S."/>
            <person name="Arai W."/>
            <person name="Tsubouchi T."/>
            <person name="Morono Y."/>
            <person name="Uchiyama I."/>
            <person name="Ito T."/>
            <person name="Fujiyama A."/>
            <person name="Inagaki F."/>
            <person name="Takami H."/>
        </authorList>
    </citation>
    <scope>NUCLEOTIDE SEQUENCE</scope>
    <source>
        <strain evidence="1">Expedition CK06-06</strain>
    </source>
</reference>
<dbReference type="EMBL" id="BART01033702">
    <property type="protein sequence ID" value="GAH10189.1"/>
    <property type="molecule type" value="Genomic_DNA"/>
</dbReference>
<name>X1DZ44_9ZZZZ</name>